<dbReference type="GO" id="GO:0004252">
    <property type="term" value="F:serine-type endopeptidase activity"/>
    <property type="evidence" value="ECO:0007669"/>
    <property type="project" value="TreeGrafter"/>
</dbReference>
<dbReference type="Gene3D" id="3.40.50.1820">
    <property type="entry name" value="alpha/beta hydrolase"/>
    <property type="match status" value="1"/>
</dbReference>
<dbReference type="AlphaFoldDB" id="A0A0G0LRQ1"/>
<organism evidence="3 4">
    <name type="scientific">Berkelbacteria bacterium GW2011_GWA2_38_9</name>
    <dbReference type="NCBI Taxonomy" id="1618334"/>
    <lineage>
        <taxon>Bacteria</taxon>
        <taxon>Candidatus Berkelbacteria</taxon>
    </lineage>
</organism>
<sequence>MLGGSIMAESPLISREVLFGNPDRNNVDMSPDGQNIAFLAPLEGVLNIWVAPADKTDQVRPVTHDTGRGIRQYVWAFTNQHILYLQDSDGDENWRIYAVEVNSGYVRNLTPFNKVNGRILKLSDRRPEGALLLLNDRDEKWHDAHLFNITTGESTLVFKNGLYRSFIADDDLVLRLATRLLDDGSSEVSRLTDGVWQPWFLIPEADEKTTGFLTFDQGGQAVYMSDSRGRNTAALVKLDLLTGQTEPVAQNPRADITGGFFHPTNKQPQIARSTFLRQEWQVLDPAIKTDYQYLKSISDGEITISSRSLDDRYWLVSFVVANGPVRYYRYDRQGKKAEFLFVDRQALEGLTLAEMQPVVIKSMDGLDLVSYLSLPPWMDGQSAKPLPMVVLVHGGPWNRDSFGLHTWVQWLANRGYAVLQVNFRGSTGFGKDFINASIRQWGQAMHADILDGVQWAINQGIADPKRIGIFGGSYGGYETLIAMTLSPEVFACGVSMCGPSNLQTLLDSFPVYWGSALRMWQNRVGNNTTEDGKVFLALWSPLNHIQQIVHPLLILQGGKDPRVTQKEADQMAHAMKVQGAECVYVLFPNEGHGFTRPENQIASFAATEAFLAQYLGGRCEPIGDDLKKSSIQIVDGQELIPGLQ</sequence>
<keyword evidence="3" id="KW-0645">Protease</keyword>
<dbReference type="GO" id="GO:0006508">
    <property type="term" value="P:proteolysis"/>
    <property type="evidence" value="ECO:0007669"/>
    <property type="project" value="InterPro"/>
</dbReference>
<dbReference type="GO" id="GO:0004177">
    <property type="term" value="F:aminopeptidase activity"/>
    <property type="evidence" value="ECO:0007669"/>
    <property type="project" value="UniProtKB-KW"/>
</dbReference>
<dbReference type="Proteomes" id="UP000033934">
    <property type="component" value="Unassembled WGS sequence"/>
</dbReference>
<dbReference type="InterPro" id="IPR011042">
    <property type="entry name" value="6-blade_b-propeller_TolB-like"/>
</dbReference>
<dbReference type="Gene3D" id="2.120.10.30">
    <property type="entry name" value="TolB, C-terminal domain"/>
    <property type="match status" value="1"/>
</dbReference>
<dbReference type="SUPFAM" id="SSF82171">
    <property type="entry name" value="DPP6 N-terminal domain-like"/>
    <property type="match status" value="1"/>
</dbReference>
<comment type="caution">
    <text evidence="3">The sequence shown here is derived from an EMBL/GenBank/DDBJ whole genome shotgun (WGS) entry which is preliminary data.</text>
</comment>
<reference evidence="3 4" key="1">
    <citation type="journal article" date="2015" name="Nature">
        <title>rRNA introns, odd ribosomes, and small enigmatic genomes across a large radiation of phyla.</title>
        <authorList>
            <person name="Brown C.T."/>
            <person name="Hug L.A."/>
            <person name="Thomas B.C."/>
            <person name="Sharon I."/>
            <person name="Castelle C.J."/>
            <person name="Singh A."/>
            <person name="Wilkins M.J."/>
            <person name="Williams K.H."/>
            <person name="Banfield J.F."/>
        </authorList>
    </citation>
    <scope>NUCLEOTIDE SEQUENCE [LARGE SCALE GENOMIC DNA]</scope>
</reference>
<evidence type="ECO:0000259" key="2">
    <source>
        <dbReference type="Pfam" id="PF00326"/>
    </source>
</evidence>
<accession>A0A0G0LRQ1</accession>
<dbReference type="EMBL" id="LBVO01000001">
    <property type="protein sequence ID" value="KKQ90645.1"/>
    <property type="molecule type" value="Genomic_DNA"/>
</dbReference>
<dbReference type="InterPro" id="IPR001375">
    <property type="entry name" value="Peptidase_S9_cat"/>
</dbReference>
<evidence type="ECO:0000256" key="1">
    <source>
        <dbReference type="ARBA" id="ARBA00022801"/>
    </source>
</evidence>
<dbReference type="PATRIC" id="fig|1618334.3.peg.10"/>
<dbReference type="PANTHER" id="PTHR42776">
    <property type="entry name" value="SERINE PEPTIDASE S9 FAMILY MEMBER"/>
    <property type="match status" value="1"/>
</dbReference>
<keyword evidence="3" id="KW-0031">Aminopeptidase</keyword>
<keyword evidence="1" id="KW-0378">Hydrolase</keyword>
<evidence type="ECO:0000313" key="3">
    <source>
        <dbReference type="EMBL" id="KKQ90645.1"/>
    </source>
</evidence>
<dbReference type="PANTHER" id="PTHR42776:SF27">
    <property type="entry name" value="DIPEPTIDYL PEPTIDASE FAMILY MEMBER 6"/>
    <property type="match status" value="1"/>
</dbReference>
<proteinExistence type="predicted"/>
<evidence type="ECO:0000313" key="4">
    <source>
        <dbReference type="Proteomes" id="UP000033934"/>
    </source>
</evidence>
<dbReference type="SUPFAM" id="SSF53474">
    <property type="entry name" value="alpha/beta-Hydrolases"/>
    <property type="match status" value="1"/>
</dbReference>
<feature type="domain" description="Peptidase S9 prolyl oligopeptidase catalytic" evidence="2">
    <location>
        <begin position="408"/>
        <end position="617"/>
    </location>
</feature>
<name>A0A0G0LRQ1_9BACT</name>
<dbReference type="InterPro" id="IPR029058">
    <property type="entry name" value="AB_hydrolase_fold"/>
</dbReference>
<dbReference type="Pfam" id="PF00326">
    <property type="entry name" value="Peptidase_S9"/>
    <property type="match status" value="1"/>
</dbReference>
<protein>
    <submittedName>
        <fullName evidence="3">Aminopeptidase</fullName>
    </submittedName>
</protein>
<gene>
    <name evidence="3" type="ORF">UT11_C0001G0010</name>
</gene>